<dbReference type="AlphaFoldDB" id="A0A410V6S2"/>
<gene>
    <name evidence="1" type="ORF">GCM10010987_68460</name>
    <name evidence="2" type="ORF">XH86_18405</name>
</gene>
<evidence type="ECO:0000313" key="2">
    <source>
        <dbReference type="EMBL" id="QOZ60471.1"/>
    </source>
</evidence>
<dbReference type="OrthoDB" id="8251829at2"/>
<protein>
    <submittedName>
        <fullName evidence="1">Uncharacterized protein</fullName>
    </submittedName>
</protein>
<dbReference type="EMBL" id="CP030057">
    <property type="protein sequence ID" value="QOZ60471.1"/>
    <property type="molecule type" value="Genomic_DNA"/>
</dbReference>
<dbReference type="EMBL" id="BMHC01000023">
    <property type="protein sequence ID" value="GGI32241.1"/>
    <property type="molecule type" value="Genomic_DNA"/>
</dbReference>
<evidence type="ECO:0000313" key="4">
    <source>
        <dbReference type="Proteomes" id="UP000625079"/>
    </source>
</evidence>
<dbReference type="RefSeq" id="WP_128966075.1">
    <property type="nucleotide sequence ID" value="NZ_BMHC01000023.1"/>
</dbReference>
<accession>A0A410V6S2</accession>
<dbReference type="Proteomes" id="UP000593880">
    <property type="component" value="Chromosome"/>
</dbReference>
<name>A0A410V6S2_9BRAD</name>
<reference evidence="1" key="3">
    <citation type="submission" date="2022-12" db="EMBL/GenBank/DDBJ databases">
        <authorList>
            <person name="Sun Q."/>
            <person name="Zhou Y."/>
        </authorList>
    </citation>
    <scope>NUCLEOTIDE SEQUENCE</scope>
    <source>
        <strain evidence="1">CGMCC 1.15034</strain>
    </source>
</reference>
<proteinExistence type="predicted"/>
<sequence>MRRRVKHTKSFRERLLDEAARYREAAERLEPGTERELLMRRVYQAEKAAQISDWLAKPNAPPPRSAVF</sequence>
<evidence type="ECO:0000313" key="3">
    <source>
        <dbReference type="Proteomes" id="UP000593880"/>
    </source>
</evidence>
<reference evidence="1" key="1">
    <citation type="journal article" date="2014" name="Int. J. Syst. Evol. Microbiol.">
        <title>Complete genome sequence of Corynebacterium casei LMG S-19264T (=DSM 44701T), isolated from a smear-ripened cheese.</title>
        <authorList>
            <consortium name="US DOE Joint Genome Institute (JGI-PGF)"/>
            <person name="Walter F."/>
            <person name="Albersmeier A."/>
            <person name="Kalinowski J."/>
            <person name="Ruckert C."/>
        </authorList>
    </citation>
    <scope>NUCLEOTIDE SEQUENCE</scope>
    <source>
        <strain evidence="1">CGMCC 1.15034</strain>
    </source>
</reference>
<organism evidence="1 4">
    <name type="scientific">Bradyrhizobium guangdongense</name>
    <dbReference type="NCBI Taxonomy" id="1325090"/>
    <lineage>
        <taxon>Bacteria</taxon>
        <taxon>Pseudomonadati</taxon>
        <taxon>Pseudomonadota</taxon>
        <taxon>Alphaproteobacteria</taxon>
        <taxon>Hyphomicrobiales</taxon>
        <taxon>Nitrobacteraceae</taxon>
        <taxon>Bradyrhizobium</taxon>
    </lineage>
</organism>
<reference evidence="2 3" key="2">
    <citation type="submission" date="2018-06" db="EMBL/GenBank/DDBJ databases">
        <title>Comparative genomics of rhizobia nodulating Arachis hypogaea in China.</title>
        <authorList>
            <person name="Li Y."/>
        </authorList>
    </citation>
    <scope>NUCLEOTIDE SEQUENCE [LARGE SCALE GENOMIC DNA]</scope>
    <source>
        <strain evidence="2 3">CCBAU 51658</strain>
    </source>
</reference>
<evidence type="ECO:0000313" key="1">
    <source>
        <dbReference type="EMBL" id="GGI32241.1"/>
    </source>
</evidence>
<keyword evidence="3" id="KW-1185">Reference proteome</keyword>
<dbReference type="Proteomes" id="UP000625079">
    <property type="component" value="Unassembled WGS sequence"/>
</dbReference>